<accession>A0ABT9E1M4</accession>
<dbReference type="InterPro" id="IPR021279">
    <property type="entry name" value="DUF2721"/>
</dbReference>
<dbReference type="EMBL" id="JAUTWS010000014">
    <property type="protein sequence ID" value="MDO9709920.1"/>
    <property type="molecule type" value="Genomic_DNA"/>
</dbReference>
<comment type="caution">
    <text evidence="2">The sequence shown here is derived from an EMBL/GenBank/DDBJ whole genome shotgun (WGS) entry which is preliminary data.</text>
</comment>
<proteinExistence type="predicted"/>
<keyword evidence="1" id="KW-0472">Membrane</keyword>
<evidence type="ECO:0000313" key="3">
    <source>
        <dbReference type="Proteomes" id="UP001243009"/>
    </source>
</evidence>
<protein>
    <submittedName>
        <fullName evidence="2">DUF2721 domain-containing protein</fullName>
    </submittedName>
</protein>
<evidence type="ECO:0000256" key="1">
    <source>
        <dbReference type="SAM" id="Phobius"/>
    </source>
</evidence>
<feature type="transmembrane region" description="Helical" evidence="1">
    <location>
        <begin position="109"/>
        <end position="130"/>
    </location>
</feature>
<name>A0ABT9E1M4_9PROT</name>
<keyword evidence="1" id="KW-0812">Transmembrane</keyword>
<feature type="transmembrane region" description="Helical" evidence="1">
    <location>
        <begin position="12"/>
        <end position="29"/>
    </location>
</feature>
<dbReference type="Pfam" id="PF11026">
    <property type="entry name" value="DUF2721"/>
    <property type="match status" value="1"/>
</dbReference>
<keyword evidence="3" id="KW-1185">Reference proteome</keyword>
<evidence type="ECO:0000313" key="2">
    <source>
        <dbReference type="EMBL" id="MDO9709920.1"/>
    </source>
</evidence>
<dbReference type="Proteomes" id="UP001243009">
    <property type="component" value="Unassembled WGS sequence"/>
</dbReference>
<feature type="transmembrane region" description="Helical" evidence="1">
    <location>
        <begin position="73"/>
        <end position="97"/>
    </location>
</feature>
<gene>
    <name evidence="2" type="ORF">Q7A36_16325</name>
</gene>
<organism evidence="2 3">
    <name type="scientific">Paracraurococcus lichenis</name>
    <dbReference type="NCBI Taxonomy" id="3064888"/>
    <lineage>
        <taxon>Bacteria</taxon>
        <taxon>Pseudomonadati</taxon>
        <taxon>Pseudomonadota</taxon>
        <taxon>Alphaproteobacteria</taxon>
        <taxon>Acetobacterales</taxon>
        <taxon>Roseomonadaceae</taxon>
        <taxon>Paracraurococcus</taxon>
    </lineage>
</organism>
<keyword evidence="1" id="KW-1133">Transmembrane helix</keyword>
<sequence length="173" mass="18796">MNFELKDILTAVGPSASIVFAAWIFMGYLQQRYTAAFDRYRSLIEQCRGGIEQEGRRGNVRDQVMLYRRRFALMRLATTLGLSAAILLISTLILGAVNVLLPHLGLLKYIGAACMIGGLGLVVIAAALVIRENVIIRRAVDGELMDVPELAAALGQQAGVIDDPRRGRAVAAE</sequence>
<reference evidence="2 3" key="1">
    <citation type="submission" date="2023-08" db="EMBL/GenBank/DDBJ databases">
        <title>The draft genome sequence of Paracraurococcus sp. LOR1-02.</title>
        <authorList>
            <person name="Kingkaew E."/>
            <person name="Tanasupawat S."/>
        </authorList>
    </citation>
    <scope>NUCLEOTIDE SEQUENCE [LARGE SCALE GENOMIC DNA]</scope>
    <source>
        <strain evidence="2 3">LOR1-02</strain>
    </source>
</reference>
<dbReference type="RefSeq" id="WP_305104787.1">
    <property type="nucleotide sequence ID" value="NZ_JAUTWS010000014.1"/>
</dbReference>